<keyword evidence="8 11" id="KW-0472">Membrane</keyword>
<comment type="caution">
    <text evidence="13">The sequence shown here is derived from an EMBL/GenBank/DDBJ whole genome shotgun (WGS) entry which is preliminary data.</text>
</comment>
<evidence type="ECO:0000256" key="7">
    <source>
        <dbReference type="ARBA" id="ARBA00022989"/>
    </source>
</evidence>
<name>A0A851HNF8_9GAMM</name>
<keyword evidence="3" id="KW-1003">Cell membrane</keyword>
<comment type="subcellular location">
    <subcellularLocation>
        <location evidence="1">Cell inner membrane</location>
        <topology evidence="1">Single-pass membrane protein</topology>
    </subcellularLocation>
</comment>
<dbReference type="InterPro" id="IPR022346">
    <property type="entry name" value="T2SS_GspH"/>
</dbReference>
<dbReference type="PRINTS" id="PR00885">
    <property type="entry name" value="BCTERIALGSPH"/>
</dbReference>
<evidence type="ECO:0000256" key="10">
    <source>
        <dbReference type="ARBA" id="ARBA00030775"/>
    </source>
</evidence>
<comment type="similarity">
    <text evidence="9">Belongs to the GSP H family.</text>
</comment>
<organism evidence="13 14">
    <name type="scientific">Marinobacter adhaerens</name>
    <dbReference type="NCBI Taxonomy" id="1033846"/>
    <lineage>
        <taxon>Bacteria</taxon>
        <taxon>Pseudomonadati</taxon>
        <taxon>Pseudomonadota</taxon>
        <taxon>Gammaproteobacteria</taxon>
        <taxon>Pseudomonadales</taxon>
        <taxon>Marinobacteraceae</taxon>
        <taxon>Marinobacter</taxon>
    </lineage>
</organism>
<dbReference type="Proteomes" id="UP000536442">
    <property type="component" value="Unassembled WGS sequence"/>
</dbReference>
<dbReference type="GO" id="GO:0005886">
    <property type="term" value="C:plasma membrane"/>
    <property type="evidence" value="ECO:0007669"/>
    <property type="project" value="UniProtKB-SubCell"/>
</dbReference>
<keyword evidence="4" id="KW-0488">Methylation</keyword>
<dbReference type="InterPro" id="IPR002416">
    <property type="entry name" value="T2SS_protein-GspH"/>
</dbReference>
<sequence>MVHPGPNLNNRGFTLIEILVVLVLVGLLASLAVFTMGGNSQQRALKNQVRELYLLMQTASDQAVLNNLELGLVLEETGYRFVAYANETGKWTASGERIFQAREFPEWLVATRFIESEAPRLATAEDELKPDVVFFSSGETTPFELEFTVGSETDYTHVLAADGVSAIEWRRPGDDGGGW</sequence>
<accession>A0A851HNF8</accession>
<evidence type="ECO:0000256" key="4">
    <source>
        <dbReference type="ARBA" id="ARBA00022481"/>
    </source>
</evidence>
<evidence type="ECO:0000256" key="11">
    <source>
        <dbReference type="SAM" id="Phobius"/>
    </source>
</evidence>
<keyword evidence="14" id="KW-1185">Reference proteome</keyword>
<evidence type="ECO:0000313" key="13">
    <source>
        <dbReference type="EMBL" id="NWN90553.1"/>
    </source>
</evidence>
<dbReference type="GO" id="GO:0015628">
    <property type="term" value="P:protein secretion by the type II secretion system"/>
    <property type="evidence" value="ECO:0007669"/>
    <property type="project" value="InterPro"/>
</dbReference>
<proteinExistence type="inferred from homology"/>
<dbReference type="Pfam" id="PF07963">
    <property type="entry name" value="N_methyl"/>
    <property type="match status" value="1"/>
</dbReference>
<dbReference type="Pfam" id="PF12019">
    <property type="entry name" value="GspH"/>
    <property type="match status" value="1"/>
</dbReference>
<evidence type="ECO:0000256" key="2">
    <source>
        <dbReference type="ARBA" id="ARBA00021549"/>
    </source>
</evidence>
<gene>
    <name evidence="13" type="primary">gspH</name>
    <name evidence="13" type="ORF">HLV39_03435</name>
</gene>
<evidence type="ECO:0000259" key="12">
    <source>
        <dbReference type="Pfam" id="PF12019"/>
    </source>
</evidence>
<dbReference type="EMBL" id="JABEVQ010000002">
    <property type="protein sequence ID" value="NWN90553.1"/>
    <property type="molecule type" value="Genomic_DNA"/>
</dbReference>
<evidence type="ECO:0000256" key="5">
    <source>
        <dbReference type="ARBA" id="ARBA00022519"/>
    </source>
</evidence>
<evidence type="ECO:0000256" key="1">
    <source>
        <dbReference type="ARBA" id="ARBA00004377"/>
    </source>
</evidence>
<dbReference type="InterPro" id="IPR012902">
    <property type="entry name" value="N_methyl_site"/>
</dbReference>
<evidence type="ECO:0000256" key="6">
    <source>
        <dbReference type="ARBA" id="ARBA00022692"/>
    </source>
</evidence>
<keyword evidence="7 11" id="KW-1133">Transmembrane helix</keyword>
<dbReference type="SUPFAM" id="SSF54523">
    <property type="entry name" value="Pili subunits"/>
    <property type="match status" value="1"/>
</dbReference>
<protein>
    <recommendedName>
        <fullName evidence="2">Type II secretion system protein H</fullName>
    </recommendedName>
    <alternativeName>
        <fullName evidence="10">General secretion pathway protein H</fullName>
    </alternativeName>
</protein>
<dbReference type="GO" id="GO:0015627">
    <property type="term" value="C:type II protein secretion system complex"/>
    <property type="evidence" value="ECO:0007669"/>
    <property type="project" value="InterPro"/>
</dbReference>
<dbReference type="NCBIfam" id="TIGR01708">
    <property type="entry name" value="typeII_sec_gspH"/>
    <property type="match status" value="1"/>
</dbReference>
<dbReference type="PROSITE" id="PS00409">
    <property type="entry name" value="PROKAR_NTER_METHYL"/>
    <property type="match status" value="1"/>
</dbReference>
<dbReference type="NCBIfam" id="TIGR02532">
    <property type="entry name" value="IV_pilin_GFxxxE"/>
    <property type="match status" value="1"/>
</dbReference>
<dbReference type="AlphaFoldDB" id="A0A851HNF8"/>
<reference evidence="13 14" key="1">
    <citation type="submission" date="2020-03" db="EMBL/GenBank/DDBJ databases">
        <title>Metagenomic, metatranscriptomic, and metabolomic analyses revealed the key microbes and metabolic features during the fermentation of ganjang, Korean traditional soy sauce.</title>
        <authorList>
            <person name="Chun B.H."/>
            <person name="Jeon C.O."/>
        </authorList>
    </citation>
    <scope>NUCLEOTIDE SEQUENCE [LARGE SCALE GENOMIC DNA]</scope>
    <source>
        <strain evidence="13 14">KG14</strain>
    </source>
</reference>
<dbReference type="InterPro" id="IPR045584">
    <property type="entry name" value="Pilin-like"/>
</dbReference>
<keyword evidence="6 11" id="KW-0812">Transmembrane</keyword>
<feature type="transmembrane region" description="Helical" evidence="11">
    <location>
        <begin position="12"/>
        <end position="36"/>
    </location>
</feature>
<feature type="domain" description="General secretion pathway GspH" evidence="12">
    <location>
        <begin position="48"/>
        <end position="163"/>
    </location>
</feature>
<evidence type="ECO:0000256" key="9">
    <source>
        <dbReference type="ARBA" id="ARBA00025772"/>
    </source>
</evidence>
<evidence type="ECO:0000256" key="8">
    <source>
        <dbReference type="ARBA" id="ARBA00023136"/>
    </source>
</evidence>
<dbReference type="InterPro" id="IPR049875">
    <property type="entry name" value="TypeII_GspH"/>
</dbReference>
<dbReference type="Gene3D" id="3.55.40.10">
    <property type="entry name" value="minor pseudopilin epsh domain"/>
    <property type="match status" value="1"/>
</dbReference>
<evidence type="ECO:0000256" key="3">
    <source>
        <dbReference type="ARBA" id="ARBA00022475"/>
    </source>
</evidence>
<keyword evidence="5" id="KW-0997">Cell inner membrane</keyword>
<evidence type="ECO:0000313" key="14">
    <source>
        <dbReference type="Proteomes" id="UP000536442"/>
    </source>
</evidence>